<dbReference type="Proteomes" id="UP000500767">
    <property type="component" value="Chromosome"/>
</dbReference>
<gene>
    <name evidence="1" type="ORF">HN018_06675</name>
</gene>
<name>A0A6M8HN39_9PROT</name>
<accession>A0A6M8HN39</accession>
<evidence type="ECO:0000313" key="1">
    <source>
        <dbReference type="EMBL" id="QKE89762.1"/>
    </source>
</evidence>
<sequence length="62" mass="6773">MTTPDPRVAALIQASGHTAHDASLILNELHQAGFDITSRTQADRFAAIDHYSCECEEDRCDG</sequence>
<protein>
    <submittedName>
        <fullName evidence="1">Uncharacterized protein</fullName>
    </submittedName>
</protein>
<keyword evidence="2" id="KW-1185">Reference proteome</keyword>
<evidence type="ECO:0000313" key="2">
    <source>
        <dbReference type="Proteomes" id="UP000500767"/>
    </source>
</evidence>
<dbReference type="KEGG" id="lck:HN018_06675"/>
<dbReference type="EMBL" id="CP053708">
    <property type="protein sequence ID" value="QKE89762.1"/>
    <property type="molecule type" value="Genomic_DNA"/>
</dbReference>
<dbReference type="RefSeq" id="WP_171834749.1">
    <property type="nucleotide sequence ID" value="NZ_CP053708.1"/>
</dbReference>
<proteinExistence type="predicted"/>
<reference evidence="1 2" key="1">
    <citation type="journal article" date="2014" name="World J. Microbiol. Biotechnol.">
        <title>Biodiversity and physiological characteristics of Antarctic and Arctic lichens-associated bacteria.</title>
        <authorList>
            <person name="Lee Y.M."/>
            <person name="Kim E.H."/>
            <person name="Lee H.K."/>
            <person name="Hong S.G."/>
        </authorList>
    </citation>
    <scope>NUCLEOTIDE SEQUENCE [LARGE SCALE GENOMIC DNA]</scope>
    <source>
        <strain evidence="1 2">PAMC 26569</strain>
    </source>
</reference>
<dbReference type="AlphaFoldDB" id="A0A6M8HN39"/>
<organism evidence="1 2">
    <name type="scientific">Lichenicola cladoniae</name>
    <dbReference type="NCBI Taxonomy" id="1484109"/>
    <lineage>
        <taxon>Bacteria</taxon>
        <taxon>Pseudomonadati</taxon>
        <taxon>Pseudomonadota</taxon>
        <taxon>Alphaproteobacteria</taxon>
        <taxon>Acetobacterales</taxon>
        <taxon>Acetobacteraceae</taxon>
        <taxon>Lichenicola</taxon>
    </lineage>
</organism>